<accession>A0A4V3JRX1</accession>
<dbReference type="Proteomes" id="UP000297762">
    <property type="component" value="Unassembled WGS sequence"/>
</dbReference>
<dbReference type="RefSeq" id="WP_135649149.1">
    <property type="nucleotide sequence ID" value="NZ_RQGF01000020.1"/>
</dbReference>
<dbReference type="AlphaFoldDB" id="A0A4V3JRX1"/>
<comment type="caution">
    <text evidence="3">The sequence shown here is derived from an EMBL/GenBank/DDBJ whole genome shotgun (WGS) entry which is preliminary data.</text>
</comment>
<evidence type="ECO:0008006" key="5">
    <source>
        <dbReference type="Google" id="ProtNLM"/>
    </source>
</evidence>
<keyword evidence="4" id="KW-1185">Reference proteome</keyword>
<evidence type="ECO:0000256" key="1">
    <source>
        <dbReference type="ARBA" id="ARBA00022737"/>
    </source>
</evidence>
<gene>
    <name evidence="3" type="ORF">EHQ64_08960</name>
</gene>
<organism evidence="3 4">
    <name type="scientific">Leptospira sarikeiensis</name>
    <dbReference type="NCBI Taxonomy" id="2484943"/>
    <lineage>
        <taxon>Bacteria</taxon>
        <taxon>Pseudomonadati</taxon>
        <taxon>Spirochaetota</taxon>
        <taxon>Spirochaetia</taxon>
        <taxon>Leptospirales</taxon>
        <taxon>Leptospiraceae</taxon>
        <taxon>Leptospira</taxon>
    </lineage>
</organism>
<proteinExistence type="predicted"/>
<reference evidence="3" key="1">
    <citation type="journal article" date="2019" name="PLoS Negl. Trop. Dis.">
        <title>Revisiting the worldwide diversity of Leptospira species in the environment.</title>
        <authorList>
            <person name="Vincent A.T."/>
            <person name="Schiettekatte O."/>
            <person name="Bourhy P."/>
            <person name="Veyrier F.J."/>
            <person name="Picardeau M."/>
        </authorList>
    </citation>
    <scope>NUCLEOTIDE SEQUENCE [LARGE SCALE GENOMIC DNA]</scope>
    <source>
        <strain evidence="3">201702455</strain>
    </source>
</reference>
<evidence type="ECO:0000313" key="4">
    <source>
        <dbReference type="Proteomes" id="UP000297762"/>
    </source>
</evidence>
<dbReference type="PROSITE" id="PS51125">
    <property type="entry name" value="NHL"/>
    <property type="match status" value="2"/>
</dbReference>
<name>A0A4V3JRX1_9LEPT</name>
<dbReference type="Gene3D" id="2.40.10.500">
    <property type="match status" value="3"/>
</dbReference>
<evidence type="ECO:0000313" key="3">
    <source>
        <dbReference type="EMBL" id="TGL62061.1"/>
    </source>
</evidence>
<dbReference type="GO" id="GO:0008270">
    <property type="term" value="F:zinc ion binding"/>
    <property type="evidence" value="ECO:0007669"/>
    <property type="project" value="UniProtKB-KW"/>
</dbReference>
<dbReference type="Pfam" id="PF01436">
    <property type="entry name" value="NHL"/>
    <property type="match status" value="1"/>
</dbReference>
<dbReference type="PANTHER" id="PTHR24104">
    <property type="entry name" value="E3 UBIQUITIN-PROTEIN LIGASE NHLRC1-RELATED"/>
    <property type="match status" value="1"/>
</dbReference>
<protein>
    <recommendedName>
        <fullName evidence="5">NHL repeat protein</fullName>
    </recommendedName>
</protein>
<dbReference type="InterPro" id="IPR001258">
    <property type="entry name" value="NHL_repeat"/>
</dbReference>
<dbReference type="InterPro" id="IPR050952">
    <property type="entry name" value="TRIM-NHL_E3_ligases"/>
</dbReference>
<dbReference type="SUPFAM" id="SSF101898">
    <property type="entry name" value="NHL repeat"/>
    <property type="match status" value="1"/>
</dbReference>
<feature type="repeat" description="NHL" evidence="2">
    <location>
        <begin position="187"/>
        <end position="226"/>
    </location>
</feature>
<dbReference type="OrthoDB" id="9799230at2"/>
<dbReference type="PANTHER" id="PTHR24104:SF25">
    <property type="entry name" value="PROTEIN LIN-41"/>
    <property type="match status" value="1"/>
</dbReference>
<keyword evidence="1" id="KW-0677">Repeat</keyword>
<dbReference type="EMBL" id="RQGF01000020">
    <property type="protein sequence ID" value="TGL62061.1"/>
    <property type="molecule type" value="Genomic_DNA"/>
</dbReference>
<sequence>MSGIFSLSKNIKKFLYIFSVLLLINCGAISTENPCDPSSNTFLNTQLLKFLLNDTSSTCGVAAVECGILKKGEAANIVIGQPDFVSNTAGTGDNQNQGAWGITVDNKGGLWIADTNVSRVLHFSVPQRTYQSADIILTDTFIVPRAIAADAAGGLWVTSSTLSGNAVLHFPAGMSTGDLHDIMLGTGTLGASINQVTNPFGVGVDPSGGVLVADYGANRIVHFSPPFTNSMNADFVLGQANFTSASIGLSANQMNGPMEVRADPSGKIWVSDRGNNRILRFSPPFISGMNADLVLGQPDFVTSNFGTDASTFSSPTGISFDLAGRVWIADSSNSRALRFSPPFTNGMAADNVIGKSDFITNTNSGINAKEIGNTTSVAIAPCGLWVSDSSNNRVLFFP</sequence>
<feature type="repeat" description="NHL" evidence="2">
    <location>
        <begin position="90"/>
        <end position="126"/>
    </location>
</feature>
<evidence type="ECO:0000256" key="2">
    <source>
        <dbReference type="PROSITE-ProRule" id="PRU00504"/>
    </source>
</evidence>
<dbReference type="CDD" id="cd05819">
    <property type="entry name" value="NHL"/>
    <property type="match status" value="1"/>
</dbReference>